<feature type="region of interest" description="Disordered" evidence="1">
    <location>
        <begin position="93"/>
        <end position="116"/>
    </location>
</feature>
<name>A0A182FX08_ANOAL</name>
<dbReference type="VEuPathDB" id="VectorBase:AALB014191"/>
<sequence>MVKAPVLSAASQQQQQKAQCPKEIIHQPLATLGGSPAQAVLIHHHTHQPLQHPQHPAPQPQPLFSYPPPLAGTTTTAYYPIVSNVSGAVTVKNQHRRSAAPGVQMSGGGEPPGGGG</sequence>
<accession>A0A182FX08</accession>
<evidence type="ECO:0000313" key="2">
    <source>
        <dbReference type="EnsemblMetazoa" id="AALB014191-PA"/>
    </source>
</evidence>
<dbReference type="EnsemblMetazoa" id="AALB014191-RA">
    <property type="protein sequence ID" value="AALB014191-PA"/>
    <property type="gene ID" value="AALB014191"/>
</dbReference>
<dbReference type="AlphaFoldDB" id="A0A182FX08"/>
<dbReference type="Proteomes" id="UP000069272">
    <property type="component" value="Chromosome 2L"/>
</dbReference>
<feature type="compositionally biased region" description="Pro residues" evidence="1">
    <location>
        <begin position="55"/>
        <end position="69"/>
    </location>
</feature>
<proteinExistence type="predicted"/>
<reference evidence="2" key="2">
    <citation type="submission" date="2022-08" db="UniProtKB">
        <authorList>
            <consortium name="EnsemblMetazoa"/>
        </authorList>
    </citation>
    <scope>IDENTIFICATION</scope>
    <source>
        <strain evidence="2">STECLA/ALBI9_A</strain>
    </source>
</reference>
<organism evidence="2 3">
    <name type="scientific">Anopheles albimanus</name>
    <name type="common">New world malaria mosquito</name>
    <dbReference type="NCBI Taxonomy" id="7167"/>
    <lineage>
        <taxon>Eukaryota</taxon>
        <taxon>Metazoa</taxon>
        <taxon>Ecdysozoa</taxon>
        <taxon>Arthropoda</taxon>
        <taxon>Hexapoda</taxon>
        <taxon>Insecta</taxon>
        <taxon>Pterygota</taxon>
        <taxon>Neoptera</taxon>
        <taxon>Endopterygota</taxon>
        <taxon>Diptera</taxon>
        <taxon>Nematocera</taxon>
        <taxon>Culicoidea</taxon>
        <taxon>Culicidae</taxon>
        <taxon>Anophelinae</taxon>
        <taxon>Anopheles</taxon>
    </lineage>
</organism>
<evidence type="ECO:0000313" key="3">
    <source>
        <dbReference type="Proteomes" id="UP000069272"/>
    </source>
</evidence>
<dbReference type="VEuPathDB" id="VectorBase:AALB20_028100"/>
<feature type="compositionally biased region" description="Low complexity" evidence="1">
    <location>
        <begin position="8"/>
        <end position="19"/>
    </location>
</feature>
<feature type="region of interest" description="Disordered" evidence="1">
    <location>
        <begin position="1"/>
        <end position="20"/>
    </location>
</feature>
<feature type="compositionally biased region" description="Gly residues" evidence="1">
    <location>
        <begin position="105"/>
        <end position="116"/>
    </location>
</feature>
<keyword evidence="3" id="KW-1185">Reference proteome</keyword>
<feature type="region of interest" description="Disordered" evidence="1">
    <location>
        <begin position="46"/>
        <end position="69"/>
    </location>
</feature>
<evidence type="ECO:0000256" key="1">
    <source>
        <dbReference type="SAM" id="MobiDB-lite"/>
    </source>
</evidence>
<protein>
    <submittedName>
        <fullName evidence="2">Uncharacterized protein</fullName>
    </submittedName>
</protein>
<reference evidence="2 3" key="1">
    <citation type="journal article" date="2017" name="G3 (Bethesda)">
        <title>The Physical Genome Mapping of Anopheles albimanus Corrected Scaffold Misassemblies and Identified Interarm Rearrangements in Genus Anopheles.</title>
        <authorList>
            <person name="Artemov G.N."/>
            <person name="Peery A.N."/>
            <person name="Jiang X."/>
            <person name="Tu Z."/>
            <person name="Stegniy V.N."/>
            <person name="Sharakhova M.V."/>
            <person name="Sharakhov I.V."/>
        </authorList>
    </citation>
    <scope>NUCLEOTIDE SEQUENCE [LARGE SCALE GENOMIC DNA]</scope>
    <source>
        <strain evidence="2 3">ALBI9_A</strain>
    </source>
</reference>